<accession>A0A1G1KYW9</accession>
<name>A0A1G1KYW9_9BACT</name>
<dbReference type="AlphaFoldDB" id="A0A1G1KYW9"/>
<sequence>MKNESKIIELNLENQLCDTYARSRMYLLKSVFHRFSSSRLVSPLAPMGQGPEDYPLSSISDEMVVFGGCTWRDEEIVCLMEVW</sequence>
<organism evidence="1 2">
    <name type="scientific">Candidatus Danuiimicrobium aquiferis</name>
    <dbReference type="NCBI Taxonomy" id="1801832"/>
    <lineage>
        <taxon>Bacteria</taxon>
        <taxon>Pseudomonadati</taxon>
        <taxon>Candidatus Omnitrophota</taxon>
        <taxon>Candidatus Danuiimicrobium</taxon>
    </lineage>
</organism>
<dbReference type="EMBL" id="MHFR01000037">
    <property type="protein sequence ID" value="OGW98071.1"/>
    <property type="molecule type" value="Genomic_DNA"/>
</dbReference>
<evidence type="ECO:0000313" key="2">
    <source>
        <dbReference type="Proteomes" id="UP000178187"/>
    </source>
</evidence>
<comment type="caution">
    <text evidence="1">The sequence shown here is derived from an EMBL/GenBank/DDBJ whole genome shotgun (WGS) entry which is preliminary data.</text>
</comment>
<evidence type="ECO:0000313" key="1">
    <source>
        <dbReference type="EMBL" id="OGW98071.1"/>
    </source>
</evidence>
<protein>
    <submittedName>
        <fullName evidence="1">Uncharacterized protein</fullName>
    </submittedName>
</protein>
<dbReference type="Proteomes" id="UP000178187">
    <property type="component" value="Unassembled WGS sequence"/>
</dbReference>
<proteinExistence type="predicted"/>
<reference evidence="1 2" key="1">
    <citation type="journal article" date="2016" name="Nat. Commun.">
        <title>Thousands of microbial genomes shed light on interconnected biogeochemical processes in an aquifer system.</title>
        <authorList>
            <person name="Anantharaman K."/>
            <person name="Brown C.T."/>
            <person name="Hug L.A."/>
            <person name="Sharon I."/>
            <person name="Castelle C.J."/>
            <person name="Probst A.J."/>
            <person name="Thomas B.C."/>
            <person name="Singh A."/>
            <person name="Wilkins M.J."/>
            <person name="Karaoz U."/>
            <person name="Brodie E.L."/>
            <person name="Williams K.H."/>
            <person name="Hubbard S.S."/>
            <person name="Banfield J.F."/>
        </authorList>
    </citation>
    <scope>NUCLEOTIDE SEQUENCE [LARGE SCALE GENOMIC DNA]</scope>
</reference>
<gene>
    <name evidence="1" type="ORF">A3G33_07535</name>
</gene>